<dbReference type="Pfam" id="PF03793">
    <property type="entry name" value="PASTA"/>
    <property type="match status" value="1"/>
</dbReference>
<dbReference type="Gene3D" id="3.30.10.20">
    <property type="match status" value="1"/>
</dbReference>
<accession>A0ABU2D431</accession>
<evidence type="ECO:0000313" key="4">
    <source>
        <dbReference type="Proteomes" id="UP001246244"/>
    </source>
</evidence>
<reference evidence="4" key="1">
    <citation type="submission" date="2023-07" db="EMBL/GenBank/DDBJ databases">
        <title>Whole-genome sequencing of a new Methanosarcina sp. Z-7115.</title>
        <authorList>
            <person name="Zhilina T.N."/>
            <person name="Merkel A.Y."/>
        </authorList>
    </citation>
    <scope>NUCLEOTIDE SEQUENCE [LARGE SCALE GENOMIC DNA]</scope>
    <source>
        <strain evidence="4">Z-7115</strain>
    </source>
</reference>
<keyword evidence="1" id="KW-0175">Coiled coil</keyword>
<protein>
    <submittedName>
        <fullName evidence="3">PASTA domain-containing protein</fullName>
    </submittedName>
</protein>
<dbReference type="EMBL" id="JAVKPK010000064">
    <property type="protein sequence ID" value="MDR7666727.1"/>
    <property type="molecule type" value="Genomic_DNA"/>
</dbReference>
<dbReference type="InterPro" id="IPR005543">
    <property type="entry name" value="PASTA_dom"/>
</dbReference>
<evidence type="ECO:0000256" key="1">
    <source>
        <dbReference type="SAM" id="Coils"/>
    </source>
</evidence>
<dbReference type="SMART" id="SM00740">
    <property type="entry name" value="PASTA"/>
    <property type="match status" value="1"/>
</dbReference>
<comment type="caution">
    <text evidence="3">The sequence shown here is derived from an EMBL/GenBank/DDBJ whole genome shotgun (WGS) entry which is preliminary data.</text>
</comment>
<gene>
    <name evidence="3" type="ORF">RG963_13250</name>
</gene>
<evidence type="ECO:0000313" key="3">
    <source>
        <dbReference type="EMBL" id="MDR7666727.1"/>
    </source>
</evidence>
<organism evidence="3 4">
    <name type="scientific">Methanosarcina baikalica</name>
    <dbReference type="NCBI Taxonomy" id="3073890"/>
    <lineage>
        <taxon>Archaea</taxon>
        <taxon>Methanobacteriati</taxon>
        <taxon>Methanobacteriota</taxon>
        <taxon>Stenosarchaea group</taxon>
        <taxon>Methanomicrobia</taxon>
        <taxon>Methanosarcinales</taxon>
        <taxon>Methanosarcinaceae</taxon>
        <taxon>Methanosarcina</taxon>
    </lineage>
</organism>
<sequence length="167" mass="18106">MKAQLEQRLTELRAEYESGQKIAKDLELKLTELEDRKKNLTETLLRISGAIDLLEEVLEVNEGVQKSETITGPGNATGNVEVPNVIRQPLKKAMKTLEEAGLTAGEVIEQRGVLPIGVMIGEVLRQEPKSGTKSLAGSAVKLVVAAKGKFLPPVDRNSVCGSFSDRN</sequence>
<feature type="coiled-coil region" evidence="1">
    <location>
        <begin position="2"/>
        <end position="50"/>
    </location>
</feature>
<evidence type="ECO:0000259" key="2">
    <source>
        <dbReference type="PROSITE" id="PS51178"/>
    </source>
</evidence>
<name>A0ABU2D431_9EURY</name>
<keyword evidence="4" id="KW-1185">Reference proteome</keyword>
<dbReference type="CDD" id="cd06577">
    <property type="entry name" value="PASTA_pknB"/>
    <property type="match status" value="1"/>
</dbReference>
<dbReference type="PROSITE" id="PS51178">
    <property type="entry name" value="PASTA"/>
    <property type="match status" value="1"/>
</dbReference>
<feature type="domain" description="PASTA" evidence="2">
    <location>
        <begin position="76"/>
        <end position="146"/>
    </location>
</feature>
<proteinExistence type="predicted"/>
<dbReference type="RefSeq" id="WP_310576757.1">
    <property type="nucleotide sequence ID" value="NZ_JAVKPK010000064.1"/>
</dbReference>
<dbReference type="Proteomes" id="UP001246244">
    <property type="component" value="Unassembled WGS sequence"/>
</dbReference>